<evidence type="ECO:0000259" key="2">
    <source>
        <dbReference type="PROSITE" id="PS51677"/>
    </source>
</evidence>
<organism evidence="3 4">
    <name type="scientific">Tumebacillus algifaecis</name>
    <dbReference type="NCBI Taxonomy" id="1214604"/>
    <lineage>
        <taxon>Bacteria</taxon>
        <taxon>Bacillati</taxon>
        <taxon>Bacillota</taxon>
        <taxon>Bacilli</taxon>
        <taxon>Bacillales</taxon>
        <taxon>Alicyclobacillaceae</taxon>
        <taxon>Tumebacillus</taxon>
    </lineage>
</organism>
<protein>
    <recommendedName>
        <fullName evidence="2">NodB homology domain-containing protein</fullName>
    </recommendedName>
</protein>
<proteinExistence type="predicted"/>
<feature type="domain" description="NodB homology" evidence="2">
    <location>
        <begin position="171"/>
        <end position="354"/>
    </location>
</feature>
<evidence type="ECO:0000313" key="3">
    <source>
        <dbReference type="EMBL" id="ASS73601.1"/>
    </source>
</evidence>
<accession>A0A223CWD0</accession>
<dbReference type="EMBL" id="CP022657">
    <property type="protein sequence ID" value="ASS73601.1"/>
    <property type="molecule type" value="Genomic_DNA"/>
</dbReference>
<dbReference type="Pfam" id="PF01522">
    <property type="entry name" value="Polysacc_deac_1"/>
    <property type="match status" value="1"/>
</dbReference>
<dbReference type="AlphaFoldDB" id="A0A223CWD0"/>
<dbReference type="PROSITE" id="PS51677">
    <property type="entry name" value="NODB"/>
    <property type="match status" value="1"/>
</dbReference>
<dbReference type="RefSeq" id="WP_094234861.1">
    <property type="nucleotide sequence ID" value="NZ_CP022657.1"/>
</dbReference>
<name>A0A223CWD0_9BACL</name>
<dbReference type="Proteomes" id="UP000214688">
    <property type="component" value="Chromosome"/>
</dbReference>
<keyword evidence="1" id="KW-0732">Signal</keyword>
<dbReference type="PANTHER" id="PTHR10587">
    <property type="entry name" value="GLYCOSYL TRANSFERASE-RELATED"/>
    <property type="match status" value="1"/>
</dbReference>
<dbReference type="Gene3D" id="3.20.20.370">
    <property type="entry name" value="Glycoside hydrolase/deacetylase"/>
    <property type="match status" value="1"/>
</dbReference>
<dbReference type="InterPro" id="IPR002509">
    <property type="entry name" value="NODB_dom"/>
</dbReference>
<dbReference type="InterPro" id="IPR011330">
    <property type="entry name" value="Glyco_hydro/deAcase_b/a-brl"/>
</dbReference>
<dbReference type="SUPFAM" id="SSF55383">
    <property type="entry name" value="Copper amine oxidase, domain N"/>
    <property type="match status" value="1"/>
</dbReference>
<keyword evidence="4" id="KW-1185">Reference proteome</keyword>
<dbReference type="InterPro" id="IPR050248">
    <property type="entry name" value="Polysacc_deacetylase_ArnD"/>
</dbReference>
<dbReference type="InterPro" id="IPR012854">
    <property type="entry name" value="Cu_amine_oxidase-like_N"/>
</dbReference>
<dbReference type="OrthoDB" id="62208at2"/>
<dbReference type="Pfam" id="PF07833">
    <property type="entry name" value="Cu_amine_oxidN1"/>
    <property type="match status" value="1"/>
</dbReference>
<dbReference type="SUPFAM" id="SSF88713">
    <property type="entry name" value="Glycoside hydrolase/deacetylase"/>
    <property type="match status" value="1"/>
</dbReference>
<feature type="chain" id="PRO_5012759045" description="NodB homology domain-containing protein" evidence="1">
    <location>
        <begin position="25"/>
        <end position="370"/>
    </location>
</feature>
<feature type="signal peptide" evidence="1">
    <location>
        <begin position="1"/>
        <end position="24"/>
    </location>
</feature>
<dbReference type="CDD" id="cd10944">
    <property type="entry name" value="CE4_SmPgdA_like"/>
    <property type="match status" value="1"/>
</dbReference>
<dbReference type="PANTHER" id="PTHR10587:SF125">
    <property type="entry name" value="POLYSACCHARIDE DEACETYLASE YHEN-RELATED"/>
    <property type="match status" value="1"/>
</dbReference>
<reference evidence="3 4" key="1">
    <citation type="journal article" date="2015" name="Int. J. Syst. Evol. Microbiol.">
        <title>Tumebacillus algifaecis sp. nov., isolated from decomposing algal scum.</title>
        <authorList>
            <person name="Wu Y.F."/>
            <person name="Zhang B."/>
            <person name="Xing P."/>
            <person name="Wu Q.L."/>
            <person name="Liu S.J."/>
        </authorList>
    </citation>
    <scope>NUCLEOTIDE SEQUENCE [LARGE SCALE GENOMIC DNA]</scope>
    <source>
        <strain evidence="3 4">THMBR28</strain>
    </source>
</reference>
<gene>
    <name evidence="3" type="ORF">CIG75_00490</name>
</gene>
<dbReference type="InterPro" id="IPR036582">
    <property type="entry name" value="Mao_N_sf"/>
</dbReference>
<evidence type="ECO:0000313" key="4">
    <source>
        <dbReference type="Proteomes" id="UP000214688"/>
    </source>
</evidence>
<dbReference type="Gene3D" id="3.30.457.10">
    <property type="entry name" value="Copper amine oxidase-like, N-terminal domain"/>
    <property type="match status" value="1"/>
</dbReference>
<dbReference type="GO" id="GO:0016810">
    <property type="term" value="F:hydrolase activity, acting on carbon-nitrogen (but not peptide) bonds"/>
    <property type="evidence" value="ECO:0007669"/>
    <property type="project" value="InterPro"/>
</dbReference>
<sequence length="370" mass="41824">MRKMLLLLVLFVTMTCFWTMEASAQIQAEYIAVALNDQLVAFPDATPEVIKGVTYLPVRFFAEAAGAKVDYDAGNETVQIRSGDKSVLINIPQKTITTSRGVTSSFHVFIKKNRLMVPFRLIAETFGYEVSYTGQGPLARAKDSGAQLSDEQVYVRYQHLIAAERAKLPDKIAYVTFDDGPNQYTAQILDTLARYEAKATFFMLKGQIENYPEQVKRMAREGQGLALHGVTHNARLAYASPQALVNEMEACNAALTRITGIRTNMVRVPYGSKPYMTTAYRDRLVEAGYRMWDWTVDSYDSRGTNVHADDIVREVREQTRGQVEPVILLHDSQATLQALPRILQHLTQSGYDLRPLQGNMKPHNFWNDRR</sequence>
<dbReference type="GO" id="GO:0005975">
    <property type="term" value="P:carbohydrate metabolic process"/>
    <property type="evidence" value="ECO:0007669"/>
    <property type="project" value="InterPro"/>
</dbReference>
<dbReference type="KEGG" id="tab:CIG75_00490"/>
<evidence type="ECO:0000256" key="1">
    <source>
        <dbReference type="SAM" id="SignalP"/>
    </source>
</evidence>